<protein>
    <submittedName>
        <fullName evidence="1">Uncharacterized protein</fullName>
    </submittedName>
</protein>
<accession>A0A7W7ZE56</accession>
<gene>
    <name evidence="1" type="ORF">HDF16_002828</name>
</gene>
<comment type="caution">
    <text evidence="1">The sequence shown here is derived from an EMBL/GenBank/DDBJ whole genome shotgun (WGS) entry which is preliminary data.</text>
</comment>
<reference evidence="1 2" key="1">
    <citation type="submission" date="2020-08" db="EMBL/GenBank/DDBJ databases">
        <title>Genomic Encyclopedia of Type Strains, Phase IV (KMG-V): Genome sequencing to study the core and pangenomes of soil and plant-associated prokaryotes.</title>
        <authorList>
            <person name="Whitman W."/>
        </authorList>
    </citation>
    <scope>NUCLEOTIDE SEQUENCE [LARGE SCALE GENOMIC DNA]</scope>
    <source>
        <strain evidence="1 2">M8UP14</strain>
    </source>
</reference>
<dbReference type="AlphaFoldDB" id="A0A7W7ZE56"/>
<organism evidence="1 2">
    <name type="scientific">Granulicella aggregans</name>
    <dbReference type="NCBI Taxonomy" id="474949"/>
    <lineage>
        <taxon>Bacteria</taxon>
        <taxon>Pseudomonadati</taxon>
        <taxon>Acidobacteriota</taxon>
        <taxon>Terriglobia</taxon>
        <taxon>Terriglobales</taxon>
        <taxon>Acidobacteriaceae</taxon>
        <taxon>Granulicella</taxon>
    </lineage>
</organism>
<dbReference type="EMBL" id="JACHIP010000003">
    <property type="protein sequence ID" value="MBB5058122.1"/>
    <property type="molecule type" value="Genomic_DNA"/>
</dbReference>
<keyword evidence="2" id="KW-1185">Reference proteome</keyword>
<evidence type="ECO:0000313" key="2">
    <source>
        <dbReference type="Proteomes" id="UP000540989"/>
    </source>
</evidence>
<dbReference type="Proteomes" id="UP000540989">
    <property type="component" value="Unassembled WGS sequence"/>
</dbReference>
<evidence type="ECO:0000313" key="1">
    <source>
        <dbReference type="EMBL" id="MBB5058122.1"/>
    </source>
</evidence>
<proteinExistence type="predicted"/>
<name>A0A7W7ZE56_9BACT</name>
<sequence>MTNETKGRVAPPWRATVVAGAAQLQTPGDQSPRPVRDQFTGHDQAQLPLIGSPSLARCVGAYRHTSAILPVKRVPPI</sequence>